<organism evidence="2 3">
    <name type="scientific">Cupriavidus campinensis</name>
    <dbReference type="NCBI Taxonomy" id="151783"/>
    <lineage>
        <taxon>Bacteria</taxon>
        <taxon>Pseudomonadati</taxon>
        <taxon>Pseudomonadota</taxon>
        <taxon>Betaproteobacteria</taxon>
        <taxon>Burkholderiales</taxon>
        <taxon>Burkholderiaceae</taxon>
        <taxon>Cupriavidus</taxon>
    </lineage>
</organism>
<dbReference type="InterPro" id="IPR021508">
    <property type="entry name" value="Gp17-like"/>
</dbReference>
<dbReference type="Gene3D" id="3.30.2000.30">
    <property type="match status" value="1"/>
</dbReference>
<evidence type="ECO:0000313" key="3">
    <source>
        <dbReference type="Proteomes" id="UP001056132"/>
    </source>
</evidence>
<dbReference type="Proteomes" id="UP001056132">
    <property type="component" value="Chromosome 1"/>
</dbReference>
<dbReference type="EMBL" id="CP097330">
    <property type="protein sequence ID" value="URF05484.1"/>
    <property type="molecule type" value="Genomic_DNA"/>
</dbReference>
<dbReference type="EMBL" id="CP097330">
    <property type="protein sequence ID" value="URF02971.1"/>
    <property type="molecule type" value="Genomic_DNA"/>
</dbReference>
<sequence length="116" mass="12176">MANSAEKVVVEALKTVTGLSIFPDVAPTGTAGPYVTYQAVGGQDVNGLDGPADLENQRMQINVWSATRAATATTMRAARTALVAAGGIPIGAPVSQYESDTKLYGSRLDFSVWFRP</sequence>
<name>A0AAE9I1J4_9BURK</name>
<accession>A0AAE9I1J4</accession>
<proteinExistence type="predicted"/>
<evidence type="ECO:0000313" key="2">
    <source>
        <dbReference type="EMBL" id="URF05484.1"/>
    </source>
</evidence>
<dbReference type="Pfam" id="PF11367">
    <property type="entry name" value="Tail_completion_gp17"/>
    <property type="match status" value="1"/>
</dbReference>
<reference evidence="2" key="1">
    <citation type="journal article" date="2022" name="Microbiol. Resour. Announc.">
        <title>Genome Sequence of Cupriavidus campinensis Strain G5, a Member of a Bacterial Consortium Capable of Polyethylene Degradation.</title>
        <authorList>
            <person name="Schneider B."/>
            <person name="Pfeiffer F."/>
            <person name="Dyall-Smith M."/>
            <person name="Kunte H.J."/>
        </authorList>
    </citation>
    <scope>NUCLEOTIDE SEQUENCE</scope>
    <source>
        <strain evidence="2">G5</strain>
    </source>
</reference>
<evidence type="ECO:0000313" key="1">
    <source>
        <dbReference type="EMBL" id="URF02971.1"/>
    </source>
</evidence>
<dbReference type="RefSeq" id="WP_250024614.1">
    <property type="nucleotide sequence ID" value="NZ_CP097330.1"/>
</dbReference>
<dbReference type="KEGG" id="ccam:M5D45_06675"/>
<dbReference type="InterPro" id="IPR053745">
    <property type="entry name" value="Viral_Tail_Comp_sf"/>
</dbReference>
<protein>
    <submittedName>
        <fullName evidence="2">DUF3168 domain-containing protein</fullName>
    </submittedName>
</protein>
<reference evidence="2" key="2">
    <citation type="submission" date="2022-05" db="EMBL/GenBank/DDBJ databases">
        <authorList>
            <person name="Kunte H.-J."/>
        </authorList>
    </citation>
    <scope>NUCLEOTIDE SEQUENCE</scope>
    <source>
        <strain evidence="2">G5</strain>
    </source>
</reference>
<gene>
    <name evidence="2" type="ORF">M5D45_06675</name>
    <name evidence="1" type="ORF">M5D45_10430</name>
</gene>
<dbReference type="KEGG" id="ccam:M5D45_10430"/>
<dbReference type="AlphaFoldDB" id="A0AAE9I1J4"/>